<evidence type="ECO:0000313" key="3">
    <source>
        <dbReference type="EMBL" id="CAD9432436.1"/>
    </source>
</evidence>
<evidence type="ECO:0000256" key="2">
    <source>
        <dbReference type="SAM" id="MobiDB-lite"/>
    </source>
</evidence>
<sequence length="715" mass="79411">MTQQVERGPDAPTRTGEHTPACPGSPTPNDMLIPEELLQEMVAGGTCKQSTGLHGSFKPTRHLTRNESMAVAQRCKMLNREHHNQSASQAEGFTTTGSMKKRRQSDSSGLSLGGDSLPPSPSKPLKTKFSHSLVANPKIHGKAEAEQEEESFENVMEALFGLSRGIIPSILAQEKAPMLVIPWDTWLNIGHFPRSSERLTRAARKSLPEQEGDDWVVFVSHRWWDPDNGLPDNAEGEKYDIICRAVQDMIDVEGIDRPSIVIWCDYASIDQDDPELQKRGIESLVSYAARSDLVLTPVQDEQEAIEAFTTAKHPADLVNYGERAWCRLETYIFMCLSEMLMRPIHYYGFGKVITPPNLSIFSCCMSQNLAPQWCLKRLTSDTTDVDLIEQYSHAQVNAQDPGSGHGEQTKKTTSNSTNDVIVSNASNRDEVGMTGKSGRWVSSKTFTMNTNETNGGDKSAARGVSYTESQLPSSGKLTVKKDRAVIQEMEQKLSAAYVLFAILSQCTLVRIIAAEETQEEMKQDNVSAEESGRSKKSEPAKESQSRLAFTLRGKQVRARDLIKLSGNLKRMPFLPQLVVLDLSRNLIGPTNHGDLEDFLQFANSMLPQLHTLKLSENPTMGSQGIGELVDYIEDSTSLRNLELRLCDIGGEGMKKLANMKTPSTLEVLDVSFNRIGIKYVLKFIKDNRACQLLYNSNKMTPAEFQQARVSESVSL</sequence>
<gene>
    <name evidence="3" type="ORF">FPAR1323_LOCUS12727</name>
</gene>
<keyword evidence="1" id="KW-0677">Repeat</keyword>
<feature type="region of interest" description="Disordered" evidence="2">
    <location>
        <begin position="1"/>
        <end position="31"/>
    </location>
</feature>
<dbReference type="PANTHER" id="PTHR24111">
    <property type="entry name" value="LEUCINE-RICH REPEAT-CONTAINING PROTEIN 34"/>
    <property type="match status" value="1"/>
</dbReference>
<dbReference type="InterPro" id="IPR001611">
    <property type="entry name" value="Leu-rich_rpt"/>
</dbReference>
<dbReference type="Pfam" id="PF13516">
    <property type="entry name" value="LRR_6"/>
    <property type="match status" value="2"/>
</dbReference>
<feature type="compositionally biased region" description="Basic and acidic residues" evidence="2">
    <location>
        <begin position="530"/>
        <end position="544"/>
    </location>
</feature>
<dbReference type="SUPFAM" id="SSF52047">
    <property type="entry name" value="RNI-like"/>
    <property type="match status" value="1"/>
</dbReference>
<feature type="compositionally biased region" description="Low complexity" evidence="2">
    <location>
        <begin position="106"/>
        <end position="117"/>
    </location>
</feature>
<name>A0A7S2CQ50_9STRA</name>
<feature type="compositionally biased region" description="Polar residues" evidence="2">
    <location>
        <begin position="85"/>
        <end position="98"/>
    </location>
</feature>
<dbReference type="AlphaFoldDB" id="A0A7S2CQ50"/>
<feature type="region of interest" description="Disordered" evidence="2">
    <location>
        <begin position="395"/>
        <end position="442"/>
    </location>
</feature>
<feature type="region of interest" description="Disordered" evidence="2">
    <location>
        <begin position="519"/>
        <end position="546"/>
    </location>
</feature>
<dbReference type="PANTHER" id="PTHR24111:SF0">
    <property type="entry name" value="LEUCINE-RICH REPEAT-CONTAINING PROTEIN"/>
    <property type="match status" value="1"/>
</dbReference>
<evidence type="ECO:0000256" key="1">
    <source>
        <dbReference type="ARBA" id="ARBA00022737"/>
    </source>
</evidence>
<organism evidence="3">
    <name type="scientific">Florenciella parvula</name>
    <dbReference type="NCBI Taxonomy" id="236787"/>
    <lineage>
        <taxon>Eukaryota</taxon>
        <taxon>Sar</taxon>
        <taxon>Stramenopiles</taxon>
        <taxon>Ochrophyta</taxon>
        <taxon>Dictyochophyceae</taxon>
        <taxon>Florenciellales</taxon>
        <taxon>Florenciella</taxon>
    </lineage>
</organism>
<proteinExistence type="predicted"/>
<accession>A0A7S2CQ50</accession>
<dbReference type="InterPro" id="IPR032675">
    <property type="entry name" value="LRR_dom_sf"/>
</dbReference>
<feature type="region of interest" description="Disordered" evidence="2">
    <location>
        <begin position="47"/>
        <end position="128"/>
    </location>
</feature>
<dbReference type="Gene3D" id="3.80.10.10">
    <property type="entry name" value="Ribonuclease Inhibitor"/>
    <property type="match status" value="1"/>
</dbReference>
<dbReference type="InterPro" id="IPR052201">
    <property type="entry name" value="LRR-containing_regulator"/>
</dbReference>
<feature type="compositionally biased region" description="Polar residues" evidence="2">
    <location>
        <begin position="411"/>
        <end position="426"/>
    </location>
</feature>
<protein>
    <submittedName>
        <fullName evidence="3">Uncharacterized protein</fullName>
    </submittedName>
</protein>
<reference evidence="3" key="1">
    <citation type="submission" date="2021-01" db="EMBL/GenBank/DDBJ databases">
        <authorList>
            <person name="Corre E."/>
            <person name="Pelletier E."/>
            <person name="Niang G."/>
            <person name="Scheremetjew M."/>
            <person name="Finn R."/>
            <person name="Kale V."/>
            <person name="Holt S."/>
            <person name="Cochrane G."/>
            <person name="Meng A."/>
            <person name="Brown T."/>
            <person name="Cohen L."/>
        </authorList>
    </citation>
    <scope>NUCLEOTIDE SEQUENCE</scope>
    <source>
        <strain evidence="3">RCC1693</strain>
    </source>
</reference>
<dbReference type="EMBL" id="HBGT01024500">
    <property type="protein sequence ID" value="CAD9432436.1"/>
    <property type="molecule type" value="Transcribed_RNA"/>
</dbReference>